<protein>
    <submittedName>
        <fullName evidence="9">Acriflavine resistance protein B</fullName>
    </submittedName>
</protein>
<name>A0A494TM47_SPHPE</name>
<evidence type="ECO:0000256" key="4">
    <source>
        <dbReference type="ARBA" id="ARBA00022519"/>
    </source>
</evidence>
<dbReference type="InterPro" id="IPR001036">
    <property type="entry name" value="Acrflvin-R"/>
</dbReference>
<dbReference type="OrthoDB" id="9807350at2"/>
<evidence type="ECO:0000313" key="10">
    <source>
        <dbReference type="Proteomes" id="UP000276254"/>
    </source>
</evidence>
<evidence type="ECO:0000256" key="6">
    <source>
        <dbReference type="ARBA" id="ARBA00022989"/>
    </source>
</evidence>
<evidence type="ECO:0000256" key="2">
    <source>
        <dbReference type="ARBA" id="ARBA00022448"/>
    </source>
</evidence>
<keyword evidence="4" id="KW-0997">Cell inner membrane</keyword>
<dbReference type="SUPFAM" id="SSF82693">
    <property type="entry name" value="Multidrug efflux transporter AcrB pore domain, PN1, PN2, PC1 and PC2 subdomains"/>
    <property type="match status" value="4"/>
</dbReference>
<keyword evidence="3" id="KW-1003">Cell membrane</keyword>
<dbReference type="Gene3D" id="3.30.70.1440">
    <property type="entry name" value="Multidrug efflux transporter AcrB pore domain"/>
    <property type="match status" value="1"/>
</dbReference>
<dbReference type="Gene3D" id="3.30.2090.10">
    <property type="entry name" value="Multidrug efflux transporter AcrB TolC docking domain, DN and DC subdomains"/>
    <property type="match status" value="2"/>
</dbReference>
<evidence type="ECO:0000256" key="3">
    <source>
        <dbReference type="ARBA" id="ARBA00022475"/>
    </source>
</evidence>
<dbReference type="Gene3D" id="3.30.70.1320">
    <property type="entry name" value="Multidrug efflux transporter AcrB pore domain like"/>
    <property type="match status" value="1"/>
</dbReference>
<dbReference type="Gene3D" id="3.30.70.1430">
    <property type="entry name" value="Multidrug efflux transporter AcrB pore domain"/>
    <property type="match status" value="2"/>
</dbReference>
<dbReference type="FunFam" id="1.20.1640.10:FF:000001">
    <property type="entry name" value="Efflux pump membrane transporter"/>
    <property type="match status" value="1"/>
</dbReference>
<keyword evidence="5 8" id="KW-0812">Transmembrane</keyword>
<comment type="subcellular location">
    <subcellularLocation>
        <location evidence="1">Cell inner membrane</location>
        <topology evidence="1">Multi-pass membrane protein</topology>
    </subcellularLocation>
</comment>
<keyword evidence="10" id="KW-1185">Reference proteome</keyword>
<gene>
    <name evidence="9" type="ORF">D3Y57_14200</name>
</gene>
<evidence type="ECO:0000256" key="1">
    <source>
        <dbReference type="ARBA" id="ARBA00004429"/>
    </source>
</evidence>
<dbReference type="EMBL" id="CP032829">
    <property type="protein sequence ID" value="AYJ86881.1"/>
    <property type="molecule type" value="Genomic_DNA"/>
</dbReference>
<dbReference type="PANTHER" id="PTHR32063:SF30">
    <property type="entry name" value="ACRB_ACRD_ACRF FAMILY PROTEIN"/>
    <property type="match status" value="1"/>
</dbReference>
<accession>A0A494TM47</accession>
<feature type="transmembrane region" description="Helical" evidence="8">
    <location>
        <begin position="434"/>
        <end position="462"/>
    </location>
</feature>
<evidence type="ECO:0000313" key="9">
    <source>
        <dbReference type="EMBL" id="AYJ86881.1"/>
    </source>
</evidence>
<dbReference type="Gene3D" id="1.20.1640.10">
    <property type="entry name" value="Multidrug efflux transporter AcrB transmembrane domain"/>
    <property type="match status" value="2"/>
</dbReference>
<dbReference type="FunFam" id="3.30.70.1430:FF:000001">
    <property type="entry name" value="Efflux pump membrane transporter"/>
    <property type="match status" value="1"/>
</dbReference>
<proteinExistence type="predicted"/>
<dbReference type="GO" id="GO:0005886">
    <property type="term" value="C:plasma membrane"/>
    <property type="evidence" value="ECO:0007669"/>
    <property type="project" value="UniProtKB-SubCell"/>
</dbReference>
<keyword evidence="7 8" id="KW-0472">Membrane</keyword>
<dbReference type="SUPFAM" id="SSF82714">
    <property type="entry name" value="Multidrug efflux transporter AcrB TolC docking domain, DN and DC subdomains"/>
    <property type="match status" value="2"/>
</dbReference>
<dbReference type="InterPro" id="IPR027463">
    <property type="entry name" value="AcrB_DN_DC_subdom"/>
</dbReference>
<reference evidence="9 10" key="1">
    <citation type="submission" date="2018-09" db="EMBL/GenBank/DDBJ databases">
        <title>Sphingomonas peninsula sp. nov., isolated from fildes peninsula, Antarctic soil.</title>
        <authorList>
            <person name="Yingchao G."/>
        </authorList>
    </citation>
    <scope>NUCLEOTIDE SEQUENCE [LARGE SCALE GENOMIC DNA]</scope>
    <source>
        <strain evidence="9 10">YZ-8</strain>
    </source>
</reference>
<dbReference type="SUPFAM" id="SSF82866">
    <property type="entry name" value="Multidrug efflux transporter AcrB transmembrane domain"/>
    <property type="match status" value="2"/>
</dbReference>
<dbReference type="KEGG" id="spha:D3Y57_14200"/>
<dbReference type="GO" id="GO:0042910">
    <property type="term" value="F:xenobiotic transmembrane transporter activity"/>
    <property type="evidence" value="ECO:0007669"/>
    <property type="project" value="TreeGrafter"/>
</dbReference>
<evidence type="ECO:0000256" key="7">
    <source>
        <dbReference type="ARBA" id="ARBA00023136"/>
    </source>
</evidence>
<feature type="transmembrane region" description="Helical" evidence="8">
    <location>
        <begin position="371"/>
        <end position="394"/>
    </location>
</feature>
<sequence length="1044" mass="110660">MSLSSPFIQRPVATSLVAIALLLIGIIAYISLPVAALPQVDFPTLQVSASLPGASPDTMASNVATPLERQFSLIPGVSQMTSVSSLGTTSITLQFELSRNIDAAAQDVQSAINAASGQLPTNLPSAPSFRKVNPADAPVMILSLSSDTITLPQISDYADNILAQQISRIDGVGLVNIGGQQKPAMRIQIDPRKVAALGLQIDGVRTQIAAATVNAPKGAITGPSQNLTVYANDQILDAAEWQQLIVGYHNGAPVRVKDVGGAVQSVENNQIGAWAFPGKANADPGLKAGQSILLIVYKQPGANVIDTVDRINQALPGLQADIPPAISIHVLSDRTQTIRASVRDVQTTLLISIALVVAVIFLFLRNLRATLIPSVVIPLALLGTAAVMLALGFSLDNLSLMALTIAVGFVVDDAIVMVEVIWQRIEQGEPPFAAALAGAGEISFTILTISISLIAVFTPLMFMGGVVGRLMREFAITLSAAVILSLLLSLSLTPMLCGQFLRAPSPPSNRFTKMLERGFTKLESGYARALDVVLRHMPLMLGIFLTTMAATVVLYLTVPTGFFPQQDTGFINGVVVTSQDASFTKMTRKLHDVASVLQQDRGIAAFGMFIGSSSANQANISIALRPKDSGRTATVDQIIARLRPKLADLVGVQTFLQAAQDINVGGRAGRAQYQYTLSDANLGELNIWAPKLLAALQGQPQLKDVSSDQQTQAGAVNMIIDRDAAARFGISPTDIDTAIYNLIGQHQVAQYFTQLNSYHIVVEGPPTLQATPELFNTVRLLSPITGKTVPLTQFVTIDPSGTSNLTISHQSQFPAATLSFNLAPGVSLGEATQLVQDARNKLGAPVALTGAFQGTAQAFQQSLSSEPLLILGALVAVYVILGVLYESFIHPLTILSTLPSAGLGALLTLRAVGQDLNVIGIIAIILLIGIVKKNGIMIVDVALRLQREHGFSAEDAARQASHQRLRPILMTTACAALGGVPMILMQGTGSEFRQPLGWAIVGGLVVSQALTLFSTPVVYIYLDRLRRRRRPETGLVTDVPASQS</sequence>
<feature type="transmembrane region" description="Helical" evidence="8">
    <location>
        <begin position="474"/>
        <end position="501"/>
    </location>
</feature>
<feature type="transmembrane region" description="Helical" evidence="8">
    <location>
        <begin position="12"/>
        <end position="32"/>
    </location>
</feature>
<dbReference type="PANTHER" id="PTHR32063">
    <property type="match status" value="1"/>
</dbReference>
<feature type="transmembrane region" description="Helical" evidence="8">
    <location>
        <begin position="538"/>
        <end position="558"/>
    </location>
</feature>
<feature type="transmembrane region" description="Helical" evidence="8">
    <location>
        <begin position="996"/>
        <end position="1022"/>
    </location>
</feature>
<feature type="transmembrane region" description="Helical" evidence="8">
    <location>
        <begin position="345"/>
        <end position="364"/>
    </location>
</feature>
<feature type="transmembrane region" description="Helical" evidence="8">
    <location>
        <begin position="918"/>
        <end position="943"/>
    </location>
</feature>
<keyword evidence="2" id="KW-0813">Transport</keyword>
<organism evidence="9 10">
    <name type="scientific">Sphingomonas paeninsulae</name>
    <dbReference type="NCBI Taxonomy" id="2319844"/>
    <lineage>
        <taxon>Bacteria</taxon>
        <taxon>Pseudomonadati</taxon>
        <taxon>Pseudomonadota</taxon>
        <taxon>Alphaproteobacteria</taxon>
        <taxon>Sphingomonadales</taxon>
        <taxon>Sphingomonadaceae</taxon>
        <taxon>Sphingomonas</taxon>
    </lineage>
</organism>
<dbReference type="AlphaFoldDB" id="A0A494TM47"/>
<evidence type="ECO:0000256" key="8">
    <source>
        <dbReference type="SAM" id="Phobius"/>
    </source>
</evidence>
<keyword evidence="6 8" id="KW-1133">Transmembrane helix</keyword>
<dbReference type="RefSeq" id="WP_121153610.1">
    <property type="nucleotide sequence ID" value="NZ_CP032829.1"/>
</dbReference>
<evidence type="ECO:0000256" key="5">
    <source>
        <dbReference type="ARBA" id="ARBA00022692"/>
    </source>
</evidence>
<dbReference type="PRINTS" id="PR00702">
    <property type="entry name" value="ACRIFLAVINRP"/>
</dbReference>
<feature type="transmembrane region" description="Helical" evidence="8">
    <location>
        <begin position="868"/>
        <end position="885"/>
    </location>
</feature>
<dbReference type="Pfam" id="PF00873">
    <property type="entry name" value="ACR_tran"/>
    <property type="match status" value="1"/>
</dbReference>
<dbReference type="Proteomes" id="UP000276254">
    <property type="component" value="Chromosome"/>
</dbReference>
<feature type="transmembrane region" description="Helical" evidence="8">
    <location>
        <begin position="964"/>
        <end position="984"/>
    </location>
</feature>